<reference evidence="2 3" key="1">
    <citation type="submission" date="2023-01" db="EMBL/GenBank/DDBJ databases">
        <title>Complete genome of Chryseobacterium camelliae VAN22-5A.</title>
        <authorList>
            <person name="Zong G."/>
            <person name="Cao G."/>
        </authorList>
    </citation>
    <scope>NUCLEOTIDE SEQUENCE [LARGE SCALE GENOMIC DNA]</scope>
    <source>
        <strain evidence="2 3">VAN22-5A</strain>
    </source>
</reference>
<name>A0ABY7QJC7_9FLAO</name>
<keyword evidence="1" id="KW-0732">Signal</keyword>
<keyword evidence="3" id="KW-1185">Reference proteome</keyword>
<feature type="signal peptide" evidence="1">
    <location>
        <begin position="1"/>
        <end position="18"/>
    </location>
</feature>
<protein>
    <recommendedName>
        <fullName evidence="4">DUF4468 domain-containing protein</fullName>
    </recommendedName>
</protein>
<gene>
    <name evidence="2" type="ORF">PFY12_12150</name>
</gene>
<sequence length="218" mass="26132">MKKIFFLFLIFFKIYTFAQTGFVSNINTRLKHIHAEVGDNVEVKSTEILNYDASNFIKKITEQTIVLNDFDFKILDNKSSILSDKKKREYLKGFCERNNISKLIILYRNPFINQYSPYGNLYRLKFDFGILTQERKKNVIYYMNRMILSYYDPKTDTLLPIVLPGEDSLYEEYSKQKFNENVVDKNSKKLINSSDVEKDFIEKFERRFKKNFDEVMKR</sequence>
<evidence type="ECO:0000313" key="2">
    <source>
        <dbReference type="EMBL" id="WBV59790.1"/>
    </source>
</evidence>
<feature type="chain" id="PRO_5045662126" description="DUF4468 domain-containing protein" evidence="1">
    <location>
        <begin position="19"/>
        <end position="218"/>
    </location>
</feature>
<dbReference type="RefSeq" id="WP_271148145.1">
    <property type="nucleotide sequence ID" value="NZ_CP115859.1"/>
</dbReference>
<dbReference type="EMBL" id="CP115859">
    <property type="protein sequence ID" value="WBV59790.1"/>
    <property type="molecule type" value="Genomic_DNA"/>
</dbReference>
<evidence type="ECO:0000313" key="3">
    <source>
        <dbReference type="Proteomes" id="UP001210978"/>
    </source>
</evidence>
<accession>A0ABY7QJC7</accession>
<dbReference type="Proteomes" id="UP001210978">
    <property type="component" value="Chromosome"/>
</dbReference>
<organism evidence="2 3">
    <name type="scientific">Chryseobacterium camelliae</name>
    <dbReference type="NCBI Taxonomy" id="1265445"/>
    <lineage>
        <taxon>Bacteria</taxon>
        <taxon>Pseudomonadati</taxon>
        <taxon>Bacteroidota</taxon>
        <taxon>Flavobacteriia</taxon>
        <taxon>Flavobacteriales</taxon>
        <taxon>Weeksellaceae</taxon>
        <taxon>Chryseobacterium group</taxon>
        <taxon>Chryseobacterium</taxon>
    </lineage>
</organism>
<proteinExistence type="predicted"/>
<evidence type="ECO:0008006" key="4">
    <source>
        <dbReference type="Google" id="ProtNLM"/>
    </source>
</evidence>
<evidence type="ECO:0000256" key="1">
    <source>
        <dbReference type="SAM" id="SignalP"/>
    </source>
</evidence>